<dbReference type="EMBL" id="CP040973">
    <property type="protein sequence ID" value="QDC61483.1"/>
    <property type="molecule type" value="Genomic_DNA"/>
</dbReference>
<proteinExistence type="predicted"/>
<dbReference type="Gene3D" id="2.40.160.10">
    <property type="entry name" value="Porin"/>
    <property type="match status" value="1"/>
</dbReference>
<name>A0ABX5VU33_9PROT</name>
<keyword evidence="1" id="KW-0732">Signal</keyword>
<gene>
    <name evidence="2" type="ORF">FIT74_04880</name>
</gene>
<organism evidence="2 3">
    <name type="scientific">Candidatus Methylopumilus universalis</name>
    <dbReference type="NCBI Taxonomy" id="2588536"/>
    <lineage>
        <taxon>Bacteria</taxon>
        <taxon>Pseudomonadati</taxon>
        <taxon>Pseudomonadota</taxon>
        <taxon>Betaproteobacteria</taxon>
        <taxon>Nitrosomonadales</taxon>
        <taxon>Methylophilaceae</taxon>
        <taxon>Candidatus Methylopumilus</taxon>
    </lineage>
</organism>
<dbReference type="Proteomes" id="UP000312702">
    <property type="component" value="Chromosome"/>
</dbReference>
<evidence type="ECO:0008006" key="4">
    <source>
        <dbReference type="Google" id="ProtNLM"/>
    </source>
</evidence>
<feature type="signal peptide" evidence="1">
    <location>
        <begin position="1"/>
        <end position="25"/>
    </location>
</feature>
<dbReference type="SUPFAM" id="SSF56935">
    <property type="entry name" value="Porins"/>
    <property type="match status" value="1"/>
</dbReference>
<dbReference type="InterPro" id="IPR023614">
    <property type="entry name" value="Porin_dom_sf"/>
</dbReference>
<dbReference type="RefSeq" id="WP_139884566.1">
    <property type="nucleotide sequence ID" value="NZ_CP040973.1"/>
</dbReference>
<evidence type="ECO:0000313" key="2">
    <source>
        <dbReference type="EMBL" id="QDC61483.1"/>
    </source>
</evidence>
<evidence type="ECO:0000313" key="3">
    <source>
        <dbReference type="Proteomes" id="UP000312702"/>
    </source>
</evidence>
<evidence type="ECO:0000256" key="1">
    <source>
        <dbReference type="SAM" id="SignalP"/>
    </source>
</evidence>
<dbReference type="Pfam" id="PF07396">
    <property type="entry name" value="Porin_O_P"/>
    <property type="match status" value="1"/>
</dbReference>
<accession>A0ABX5VU33</accession>
<reference evidence="2 3" key="1">
    <citation type="journal article" date="2019" name="ISME J.">
        <title>Evolution in action: habitat transition from sediment to the pelagial leads to genome streamlining in Methylophilaceae.</title>
        <authorList>
            <person name="Salcher M."/>
            <person name="Schaefle D."/>
            <person name="Kaspar M."/>
            <person name="Neuenschwander S.M."/>
            <person name="Ghai R."/>
        </authorList>
    </citation>
    <scope>NUCLEOTIDE SEQUENCE [LARGE SCALE GENOMIC DNA]</scope>
    <source>
        <strain evidence="2 3">MMS-VI-25</strain>
    </source>
</reference>
<dbReference type="InterPro" id="IPR010870">
    <property type="entry name" value="Porin_O/P"/>
</dbReference>
<keyword evidence="3" id="KW-1185">Reference proteome</keyword>
<protein>
    <recommendedName>
        <fullName evidence="4">Porin</fullName>
    </recommendedName>
</protein>
<feature type="chain" id="PRO_5045147360" description="Porin" evidence="1">
    <location>
        <begin position="26"/>
        <end position="520"/>
    </location>
</feature>
<sequence length="520" mass="55710">MNFNKKLAVAVSGAVLLMAGQVALADSATDIVDALVMKGVLTEEEGRLITKGHTSKTAVTPVVKEKDGAFTLESANGNNSISLTGRMHLDYRHNNMDLYASDFNDRDSATGADNIELRRARLGVKGKFAKDFNYEIVGNLPGTATVDVAFVDYAKYPEVKLRLGRFKQPFNLEELTSSNNIDFMERSYVNQLAPAKKNGAMIFGEPKTGFTYALSAYSMNDTEQDSKNDKMNYAGRTTLNFGELLGNKTMVAHIGMAGFDAEYNITPTTTSGNPGTGTTNGSILAFRTPGRGLSNIFAAQIGGVTVGQNLQSANSNSTSQVKSSAVGIEGAFAVNNIKVQGEYARAGVKGSTGTTGDVLDLNADVFYGELMYLATGETYAGAYKGGAFGSIKPTNNFDLDKNQWGAWEFGLRAEKYTVDDISLTAGSGGATQGVGATRVRGATSCESGAGGTQTASAINGCKASSTTYTAGIKWILNPNAMVKLNYSRTNFGYEWEHFDLDDSRRLNKEDILMMRTQFAF</sequence>